<dbReference type="PROSITE" id="PS00383">
    <property type="entry name" value="TYR_PHOSPHATASE_1"/>
    <property type="match status" value="1"/>
</dbReference>
<feature type="region of interest" description="Disordered" evidence="7">
    <location>
        <begin position="102"/>
        <end position="121"/>
    </location>
</feature>
<proteinExistence type="inferred from homology"/>
<evidence type="ECO:0000256" key="4">
    <source>
        <dbReference type="ARBA" id="ARBA00022833"/>
    </source>
</evidence>
<dbReference type="Pfam" id="PF03101">
    <property type="entry name" value="FAR1"/>
    <property type="match status" value="1"/>
</dbReference>
<dbReference type="InterPro" id="IPR004330">
    <property type="entry name" value="FAR1_DNA_bnd_dom"/>
</dbReference>
<evidence type="ECO:0000313" key="12">
    <source>
        <dbReference type="Proteomes" id="UP000685013"/>
    </source>
</evidence>
<dbReference type="Pfam" id="PF00782">
    <property type="entry name" value="DSPc"/>
    <property type="match status" value="1"/>
</dbReference>
<evidence type="ECO:0000259" key="10">
    <source>
        <dbReference type="PROSITE" id="PS50966"/>
    </source>
</evidence>
<protein>
    <submittedName>
        <fullName evidence="11">Protein FAR1-RELATED SEQUENCE 11</fullName>
    </submittedName>
</protein>
<evidence type="ECO:0000259" key="8">
    <source>
        <dbReference type="PROSITE" id="PS50054"/>
    </source>
</evidence>
<dbReference type="InterPro" id="IPR058778">
    <property type="entry name" value="HTH_FAR1-11-like"/>
</dbReference>
<dbReference type="Pfam" id="PF26175">
    <property type="entry name" value="HTH_FAR1"/>
    <property type="match status" value="1"/>
</dbReference>
<dbReference type="PANTHER" id="PTHR31669:SF184">
    <property type="entry name" value="PROTEIN FAR1-RELATED SEQUENCE 11"/>
    <property type="match status" value="1"/>
</dbReference>
<keyword evidence="3 6" id="KW-0863">Zinc-finger</keyword>
<dbReference type="Pfam" id="PF04434">
    <property type="entry name" value="SWIM"/>
    <property type="match status" value="1"/>
</dbReference>
<keyword evidence="2" id="KW-0479">Metal-binding</keyword>
<comment type="caution">
    <text evidence="11">The sequence shown here is derived from an EMBL/GenBank/DDBJ whole genome shotgun (WGS) entry which is preliminary data.</text>
</comment>
<evidence type="ECO:0000256" key="2">
    <source>
        <dbReference type="ARBA" id="ARBA00022723"/>
    </source>
</evidence>
<feature type="domain" description="Tyrosine specific protein phosphatases" evidence="9">
    <location>
        <begin position="751"/>
        <end position="809"/>
    </location>
</feature>
<evidence type="ECO:0000256" key="3">
    <source>
        <dbReference type="ARBA" id="ARBA00022771"/>
    </source>
</evidence>
<keyword evidence="5" id="KW-0904">Protein phosphatase</keyword>
<evidence type="ECO:0000256" key="1">
    <source>
        <dbReference type="ARBA" id="ARBA00005889"/>
    </source>
</evidence>
<evidence type="ECO:0000256" key="6">
    <source>
        <dbReference type="PROSITE-ProRule" id="PRU00325"/>
    </source>
</evidence>
<dbReference type="InterPro" id="IPR000387">
    <property type="entry name" value="Tyr_Pase_dom"/>
</dbReference>
<feature type="domain" description="SWIM-type" evidence="10">
    <location>
        <begin position="557"/>
        <end position="590"/>
    </location>
</feature>
<dbReference type="SMART" id="SM00195">
    <property type="entry name" value="DSPc"/>
    <property type="match status" value="1"/>
</dbReference>
<dbReference type="AlphaFoldDB" id="A0AAV6NG86"/>
<sequence>MMSEETGQLLVVYDDPSDQQSLSLDETGSTEESPDETRLSLDSSNDAIPYIGQRFPTHDSAYEFYSEFAKRCGFSIRRHRTEGKDGIGKGLTRRYFVCHRAGNTPIKTPNENKPQRNRKSSRCGCQAYMRISKTMELGPPEWRITGFANHHNHELLEPNQVRFLPAYRTISEIDKARIVMYAKSGISVQQMMRLMELEKGVEPGYLPFTEKDVRNLLQSFRKLDHEEESIDLLRMCRNIKEKDPNFKFEYVIDSNNRLENIAWSYASSIQAYEIFGDAVVFDTTHRLTAFDLPLGIWVGINNYGMPCFLSCVLLREENLRSFAWALKVFIGFMNGKAPQTILTDQNVCLKDAIAVELPTTKHALCIWMIVAKFPSWFNAVLGDRYNEWKSEFCRLYNLESIEDFELGWRDMENSFGLHTNRHIANLYCLRSLWALPFLRSHFFAGMTTIGQSKTINAFIQRFLSAQTRLVQFIEQVAVGVDFRDQAGEQQTMQQNLQNISLKTGAPMESHAATILTPFAFSKLQEQLVLAAHYATFQMDDGFLVRHHTKVEGGRKVYWVPREGIISCSCHQFEFSGILCRHALRVLSTVNCFQIPDSYLPVRWRRISMHSAKLLQNTTNDHAEKIQLLQSLVSTLVTESAKSQERLDIATEQVSLLLSRVREHPTSLPESLHWKYWRCRGSSATCGLTIPSKEIKKVYVGVGGCDSASENHYVDGSKSSLSPEKLLYSLEHAGKDLKVVRMAVPLRDMENEDLLDYLNVCYDFIEQGRKEGSVLVHCFAGVSRSAAIITSYLMRKERLSLEDALDSLRQSNEFVSPNDGFMEQLKLFEDMGFKVDYASPIYKRFRLKILGESYNRGEKINISKLGADPGLTCEVASAVQSSQQLDNSLARAYRCKKCRRLVALQENVVDHIPGEGESSFDWRKRKGGNPFNKSEEPECSSIFIEPLRWMTGVEEGALEGKLSCAHCEARLGYFNWSGIQCSCGSWITPAFQLHKSRVDISTV</sequence>
<dbReference type="InterPro" id="IPR020422">
    <property type="entry name" value="TYR_PHOSPHATASE_DUAL_dom"/>
</dbReference>
<evidence type="ECO:0000256" key="7">
    <source>
        <dbReference type="SAM" id="MobiDB-lite"/>
    </source>
</evidence>
<keyword evidence="5" id="KW-0378">Hydrolase</keyword>
<dbReference type="InterPro" id="IPR006564">
    <property type="entry name" value="Znf_PMZ"/>
</dbReference>
<dbReference type="GO" id="GO:0004721">
    <property type="term" value="F:phosphoprotein phosphatase activity"/>
    <property type="evidence" value="ECO:0007669"/>
    <property type="project" value="UniProtKB-KW"/>
</dbReference>
<dbReference type="InterPro" id="IPR016130">
    <property type="entry name" value="Tyr_Pase_AS"/>
</dbReference>
<comment type="similarity">
    <text evidence="1">Belongs to the FHY3/FAR1 family.</text>
</comment>
<dbReference type="GO" id="GO:0008270">
    <property type="term" value="F:zinc ion binding"/>
    <property type="evidence" value="ECO:0007669"/>
    <property type="project" value="UniProtKB-KW"/>
</dbReference>
<dbReference type="GO" id="GO:0006355">
    <property type="term" value="P:regulation of DNA-templated transcription"/>
    <property type="evidence" value="ECO:0007669"/>
    <property type="project" value="InterPro"/>
</dbReference>
<dbReference type="Pfam" id="PF10551">
    <property type="entry name" value="MULE"/>
    <property type="match status" value="1"/>
</dbReference>
<feature type="region of interest" description="Disordered" evidence="7">
    <location>
        <begin position="1"/>
        <end position="45"/>
    </location>
</feature>
<feature type="domain" description="Tyrosine-protein phosphatase" evidence="8">
    <location>
        <begin position="689"/>
        <end position="833"/>
    </location>
</feature>
<dbReference type="InterPro" id="IPR007527">
    <property type="entry name" value="Znf_SWIM"/>
</dbReference>
<keyword evidence="12" id="KW-1185">Reference proteome</keyword>
<dbReference type="PROSITE" id="PS50966">
    <property type="entry name" value="ZF_SWIM"/>
    <property type="match status" value="1"/>
</dbReference>
<dbReference type="InterPro" id="IPR000340">
    <property type="entry name" value="Dual-sp_phosphatase_cat-dom"/>
</dbReference>
<gene>
    <name evidence="11" type="primary">FRS11</name>
    <name evidence="11" type="ORF">SDJN03_10164</name>
</gene>
<keyword evidence="4" id="KW-0862">Zinc</keyword>
<dbReference type="InterPro" id="IPR031052">
    <property type="entry name" value="FHY3/FAR1"/>
</dbReference>
<name>A0AAV6NG86_9ROSI</name>
<organism evidence="11 12">
    <name type="scientific">Cucurbita argyrosperma subsp. sororia</name>
    <dbReference type="NCBI Taxonomy" id="37648"/>
    <lineage>
        <taxon>Eukaryota</taxon>
        <taxon>Viridiplantae</taxon>
        <taxon>Streptophyta</taxon>
        <taxon>Embryophyta</taxon>
        <taxon>Tracheophyta</taxon>
        <taxon>Spermatophyta</taxon>
        <taxon>Magnoliopsida</taxon>
        <taxon>eudicotyledons</taxon>
        <taxon>Gunneridae</taxon>
        <taxon>Pentapetalae</taxon>
        <taxon>rosids</taxon>
        <taxon>fabids</taxon>
        <taxon>Cucurbitales</taxon>
        <taxon>Cucurbitaceae</taxon>
        <taxon>Cucurbiteae</taxon>
        <taxon>Cucurbita</taxon>
    </lineage>
</organism>
<evidence type="ECO:0000313" key="11">
    <source>
        <dbReference type="EMBL" id="KAG6596984.1"/>
    </source>
</evidence>
<dbReference type="SMART" id="SM00575">
    <property type="entry name" value="ZnF_PMZ"/>
    <property type="match status" value="1"/>
</dbReference>
<dbReference type="PROSITE" id="PS50054">
    <property type="entry name" value="TYR_PHOSPHATASE_DUAL"/>
    <property type="match status" value="1"/>
</dbReference>
<dbReference type="PANTHER" id="PTHR31669">
    <property type="entry name" value="PROTEIN FAR1-RELATED SEQUENCE 10-RELATED"/>
    <property type="match status" value="1"/>
</dbReference>
<evidence type="ECO:0000256" key="5">
    <source>
        <dbReference type="ARBA" id="ARBA00022912"/>
    </source>
</evidence>
<accession>A0AAV6NG86</accession>
<reference evidence="11 12" key="1">
    <citation type="journal article" date="2021" name="Hortic Res">
        <title>The domestication of Cucurbita argyrosperma as revealed by the genome of its wild relative.</title>
        <authorList>
            <person name="Barrera-Redondo J."/>
            <person name="Sanchez-de la Vega G."/>
            <person name="Aguirre-Liguori J.A."/>
            <person name="Castellanos-Morales G."/>
            <person name="Gutierrez-Guerrero Y.T."/>
            <person name="Aguirre-Dugua X."/>
            <person name="Aguirre-Planter E."/>
            <person name="Tenaillon M.I."/>
            <person name="Lira-Saade R."/>
            <person name="Eguiarte L.E."/>
        </authorList>
    </citation>
    <scope>NUCLEOTIDE SEQUENCE [LARGE SCALE GENOMIC DNA]</scope>
    <source>
        <strain evidence="11">JBR-2021</strain>
    </source>
</reference>
<dbReference type="Proteomes" id="UP000685013">
    <property type="component" value="Chromosome 6"/>
</dbReference>
<dbReference type="InterPro" id="IPR018289">
    <property type="entry name" value="MULE_transposase_dom"/>
</dbReference>
<dbReference type="PROSITE" id="PS50056">
    <property type="entry name" value="TYR_PHOSPHATASE_2"/>
    <property type="match status" value="1"/>
</dbReference>
<dbReference type="EMBL" id="JAGKQH010000006">
    <property type="protein sequence ID" value="KAG6596984.1"/>
    <property type="molecule type" value="Genomic_DNA"/>
</dbReference>
<evidence type="ECO:0000259" key="9">
    <source>
        <dbReference type="PROSITE" id="PS50056"/>
    </source>
</evidence>
<feature type="non-terminal residue" evidence="11">
    <location>
        <position position="1"/>
    </location>
</feature>